<proteinExistence type="predicted"/>
<dbReference type="Proteomes" id="UP000799640">
    <property type="component" value="Unassembled WGS sequence"/>
</dbReference>
<dbReference type="PANTHER" id="PTHR40466">
    <property type="entry name" value="EXPRESSED PROTEIN"/>
    <property type="match status" value="1"/>
</dbReference>
<keyword evidence="3" id="KW-1185">Reference proteome</keyword>
<evidence type="ECO:0000313" key="3">
    <source>
        <dbReference type="Proteomes" id="UP000799640"/>
    </source>
</evidence>
<keyword evidence="1" id="KW-0812">Transmembrane</keyword>
<dbReference type="EMBL" id="ML996703">
    <property type="protein sequence ID" value="KAF2397353.1"/>
    <property type="molecule type" value="Genomic_DNA"/>
</dbReference>
<sequence>MSLARAALRASVARPLAMRAPLRTYSSASGDAAQDAPGAKVLHKGAKRDPELYILFGIMAATFSLAGWYFTHSPTSSSSESAVAKVPGSEPWKTGKAAVYQYHPGGDESQQKREVPSALHSVIIPNVNLPRELHEQFNKYGKDGF</sequence>
<feature type="transmembrane region" description="Helical" evidence="1">
    <location>
        <begin position="52"/>
        <end position="70"/>
    </location>
</feature>
<protein>
    <submittedName>
        <fullName evidence="2">Uncharacterized protein</fullName>
    </submittedName>
</protein>
<keyword evidence="1" id="KW-0472">Membrane</keyword>
<evidence type="ECO:0000256" key="1">
    <source>
        <dbReference type="SAM" id="Phobius"/>
    </source>
</evidence>
<reference evidence="2" key="1">
    <citation type="journal article" date="2020" name="Stud. Mycol.">
        <title>101 Dothideomycetes genomes: a test case for predicting lifestyles and emergence of pathogens.</title>
        <authorList>
            <person name="Haridas S."/>
            <person name="Albert R."/>
            <person name="Binder M."/>
            <person name="Bloem J."/>
            <person name="Labutti K."/>
            <person name="Salamov A."/>
            <person name="Andreopoulos B."/>
            <person name="Baker S."/>
            <person name="Barry K."/>
            <person name="Bills G."/>
            <person name="Bluhm B."/>
            <person name="Cannon C."/>
            <person name="Castanera R."/>
            <person name="Culley D."/>
            <person name="Daum C."/>
            <person name="Ezra D."/>
            <person name="Gonzalez J."/>
            <person name="Henrissat B."/>
            <person name="Kuo A."/>
            <person name="Liang C."/>
            <person name="Lipzen A."/>
            <person name="Lutzoni F."/>
            <person name="Magnuson J."/>
            <person name="Mondo S."/>
            <person name="Nolan M."/>
            <person name="Ohm R."/>
            <person name="Pangilinan J."/>
            <person name="Park H.-J."/>
            <person name="Ramirez L."/>
            <person name="Alfaro M."/>
            <person name="Sun H."/>
            <person name="Tritt A."/>
            <person name="Yoshinaga Y."/>
            <person name="Zwiers L.-H."/>
            <person name="Turgeon B."/>
            <person name="Goodwin S."/>
            <person name="Spatafora J."/>
            <person name="Crous P."/>
            <person name="Grigoriev I."/>
        </authorList>
    </citation>
    <scope>NUCLEOTIDE SEQUENCE</scope>
    <source>
        <strain evidence="2">CBS 262.69</strain>
    </source>
</reference>
<name>A0A6G1HMR0_9PEZI</name>
<keyword evidence="1" id="KW-1133">Transmembrane helix</keyword>
<accession>A0A6G1HMR0</accession>
<dbReference type="AlphaFoldDB" id="A0A6G1HMR0"/>
<dbReference type="PANTHER" id="PTHR40466:SF1">
    <property type="entry name" value="FUNGAL PROTEIN"/>
    <property type="match status" value="1"/>
</dbReference>
<organism evidence="2 3">
    <name type="scientific">Trichodelitschia bisporula</name>
    <dbReference type="NCBI Taxonomy" id="703511"/>
    <lineage>
        <taxon>Eukaryota</taxon>
        <taxon>Fungi</taxon>
        <taxon>Dikarya</taxon>
        <taxon>Ascomycota</taxon>
        <taxon>Pezizomycotina</taxon>
        <taxon>Dothideomycetes</taxon>
        <taxon>Dothideomycetes incertae sedis</taxon>
        <taxon>Phaeotrichales</taxon>
        <taxon>Phaeotrichaceae</taxon>
        <taxon>Trichodelitschia</taxon>
    </lineage>
</organism>
<dbReference type="OrthoDB" id="3141857at2759"/>
<gene>
    <name evidence="2" type="ORF">EJ06DRAFT_550904</name>
</gene>
<evidence type="ECO:0000313" key="2">
    <source>
        <dbReference type="EMBL" id="KAF2397353.1"/>
    </source>
</evidence>
<dbReference type="InterPro" id="IPR039965">
    <property type="entry name" value="C3H7.08c"/>
</dbReference>